<feature type="transmembrane region" description="Helical" evidence="2">
    <location>
        <begin position="92"/>
        <end position="113"/>
    </location>
</feature>
<keyword evidence="2" id="KW-1133">Transmembrane helix</keyword>
<feature type="domain" description="HTH LytTR-type" evidence="3">
    <location>
        <begin position="212"/>
        <end position="295"/>
    </location>
</feature>
<keyword evidence="2" id="KW-0472">Membrane</keyword>
<evidence type="ECO:0000313" key="5">
    <source>
        <dbReference type="Proteomes" id="UP000294881"/>
    </source>
</evidence>
<sequence>MRELAKNFVNDNALQSTKREMQRVLASRSFWLTTLAAAILLGLTGPFGTWSALSLPVRLAYWAFVGVVTYAAGYGLVTLLANLQGPGRTKHLAFWAGYGAIAGLPVALIVWALNAGLFGRAAAPALPELTAMVMAVSAVVSVIVALLERQTGAAASAQARPQPDAPVENLGTGTAPTSGGQTARAPESQPDGRPKILDRLPPEQRGRLSHMSMQDHYVDVRTDRGSALVLMRFSDAIAETAGVDGLQIHRSHWVALAMAEGPARINGKPAVRMRDGSVLPVSRSYIDAARTAGLV</sequence>
<dbReference type="SMART" id="SM00850">
    <property type="entry name" value="LytTR"/>
    <property type="match status" value="1"/>
</dbReference>
<proteinExistence type="predicted"/>
<feature type="compositionally biased region" description="Polar residues" evidence="1">
    <location>
        <begin position="171"/>
        <end position="181"/>
    </location>
</feature>
<feature type="transmembrane region" description="Helical" evidence="2">
    <location>
        <begin position="59"/>
        <end position="80"/>
    </location>
</feature>
<dbReference type="PROSITE" id="PS50930">
    <property type="entry name" value="HTH_LYTTR"/>
    <property type="match status" value="1"/>
</dbReference>
<name>A0A4R2GZ05_9HYPH</name>
<accession>A0A4R2GZ05</accession>
<protein>
    <submittedName>
        <fullName evidence="4">LytTr DNA-binding domain-containing protein</fullName>
    </submittedName>
</protein>
<feature type="compositionally biased region" description="Basic and acidic residues" evidence="1">
    <location>
        <begin position="190"/>
        <end position="206"/>
    </location>
</feature>
<feature type="transmembrane region" description="Helical" evidence="2">
    <location>
        <begin position="29"/>
        <end position="53"/>
    </location>
</feature>
<dbReference type="InterPro" id="IPR007492">
    <property type="entry name" value="LytTR_DNA-bd_dom"/>
</dbReference>
<dbReference type="AlphaFoldDB" id="A0A4R2GZ05"/>
<evidence type="ECO:0000256" key="1">
    <source>
        <dbReference type="SAM" id="MobiDB-lite"/>
    </source>
</evidence>
<organism evidence="4 5">
    <name type="scientific">Camelimonas lactis</name>
    <dbReference type="NCBI Taxonomy" id="659006"/>
    <lineage>
        <taxon>Bacteria</taxon>
        <taxon>Pseudomonadati</taxon>
        <taxon>Pseudomonadota</taxon>
        <taxon>Alphaproteobacteria</taxon>
        <taxon>Hyphomicrobiales</taxon>
        <taxon>Chelatococcaceae</taxon>
        <taxon>Camelimonas</taxon>
    </lineage>
</organism>
<dbReference type="EMBL" id="SLWL01000001">
    <property type="protein sequence ID" value="TCO16345.1"/>
    <property type="molecule type" value="Genomic_DNA"/>
</dbReference>
<keyword evidence="2" id="KW-0812">Transmembrane</keyword>
<keyword evidence="5" id="KW-1185">Reference proteome</keyword>
<keyword evidence="4" id="KW-0238">DNA-binding</keyword>
<feature type="region of interest" description="Disordered" evidence="1">
    <location>
        <begin position="155"/>
        <end position="207"/>
    </location>
</feature>
<reference evidence="4 5" key="1">
    <citation type="submission" date="2019-03" db="EMBL/GenBank/DDBJ databases">
        <title>Genomic Encyclopedia of Type Strains, Phase IV (KMG-IV): sequencing the most valuable type-strain genomes for metagenomic binning, comparative biology and taxonomic classification.</title>
        <authorList>
            <person name="Goeker M."/>
        </authorList>
    </citation>
    <scope>NUCLEOTIDE SEQUENCE [LARGE SCALE GENOMIC DNA]</scope>
    <source>
        <strain evidence="4 5">DSM 22958</strain>
    </source>
</reference>
<dbReference type="GO" id="GO:0003677">
    <property type="term" value="F:DNA binding"/>
    <property type="evidence" value="ECO:0007669"/>
    <property type="project" value="UniProtKB-KW"/>
</dbReference>
<dbReference type="Proteomes" id="UP000294881">
    <property type="component" value="Unassembled WGS sequence"/>
</dbReference>
<gene>
    <name evidence="4" type="ORF">EV666_101600</name>
</gene>
<feature type="transmembrane region" description="Helical" evidence="2">
    <location>
        <begin position="125"/>
        <end position="147"/>
    </location>
</feature>
<comment type="caution">
    <text evidence="4">The sequence shown here is derived from an EMBL/GenBank/DDBJ whole genome shotgun (WGS) entry which is preliminary data.</text>
</comment>
<evidence type="ECO:0000256" key="2">
    <source>
        <dbReference type="SAM" id="Phobius"/>
    </source>
</evidence>
<evidence type="ECO:0000259" key="3">
    <source>
        <dbReference type="PROSITE" id="PS50930"/>
    </source>
</evidence>
<dbReference type="Pfam" id="PF04397">
    <property type="entry name" value="LytTR"/>
    <property type="match status" value="1"/>
</dbReference>
<evidence type="ECO:0000313" key="4">
    <source>
        <dbReference type="EMBL" id="TCO16345.1"/>
    </source>
</evidence>